<dbReference type="Pfam" id="PF14226">
    <property type="entry name" value="DIOX_N"/>
    <property type="match status" value="1"/>
</dbReference>
<keyword evidence="4" id="KW-1185">Reference proteome</keyword>
<reference evidence="3" key="1">
    <citation type="journal article" date="2020" name="Nat. Commun.">
        <title>Large-scale genome sequencing of mycorrhizal fungi provides insights into the early evolution of symbiotic traits.</title>
        <authorList>
            <person name="Miyauchi S."/>
            <person name="Kiss E."/>
            <person name="Kuo A."/>
            <person name="Drula E."/>
            <person name="Kohler A."/>
            <person name="Sanchez-Garcia M."/>
            <person name="Morin E."/>
            <person name="Andreopoulos B."/>
            <person name="Barry K.W."/>
            <person name="Bonito G."/>
            <person name="Buee M."/>
            <person name="Carver A."/>
            <person name="Chen C."/>
            <person name="Cichocki N."/>
            <person name="Clum A."/>
            <person name="Culley D."/>
            <person name="Crous P.W."/>
            <person name="Fauchery L."/>
            <person name="Girlanda M."/>
            <person name="Hayes R.D."/>
            <person name="Keri Z."/>
            <person name="LaButti K."/>
            <person name="Lipzen A."/>
            <person name="Lombard V."/>
            <person name="Magnuson J."/>
            <person name="Maillard F."/>
            <person name="Murat C."/>
            <person name="Nolan M."/>
            <person name="Ohm R.A."/>
            <person name="Pangilinan J."/>
            <person name="Pereira M.F."/>
            <person name="Perotto S."/>
            <person name="Peter M."/>
            <person name="Pfister S."/>
            <person name="Riley R."/>
            <person name="Sitrit Y."/>
            <person name="Stielow J.B."/>
            <person name="Szollosi G."/>
            <person name="Zifcakova L."/>
            <person name="Stursova M."/>
            <person name="Spatafora J.W."/>
            <person name="Tedersoo L."/>
            <person name="Vaario L.M."/>
            <person name="Yamada A."/>
            <person name="Yan M."/>
            <person name="Wang P."/>
            <person name="Xu J."/>
            <person name="Bruns T."/>
            <person name="Baldrian P."/>
            <person name="Vilgalys R."/>
            <person name="Dunand C."/>
            <person name="Henrissat B."/>
            <person name="Grigoriev I.V."/>
            <person name="Hibbett D."/>
            <person name="Nagy L.G."/>
            <person name="Martin F.M."/>
        </authorList>
    </citation>
    <scope>NUCLEOTIDE SEQUENCE</scope>
    <source>
        <strain evidence="3">UP504</strain>
    </source>
</reference>
<evidence type="ECO:0000256" key="1">
    <source>
        <dbReference type="RuleBase" id="RU003682"/>
    </source>
</evidence>
<keyword evidence="1" id="KW-0408">Iron</keyword>
<dbReference type="InterPro" id="IPR050231">
    <property type="entry name" value="Iron_ascorbate_oxido_reductase"/>
</dbReference>
<organism evidence="3 4">
    <name type="scientific">Hydnum rufescens UP504</name>
    <dbReference type="NCBI Taxonomy" id="1448309"/>
    <lineage>
        <taxon>Eukaryota</taxon>
        <taxon>Fungi</taxon>
        <taxon>Dikarya</taxon>
        <taxon>Basidiomycota</taxon>
        <taxon>Agaricomycotina</taxon>
        <taxon>Agaricomycetes</taxon>
        <taxon>Cantharellales</taxon>
        <taxon>Hydnaceae</taxon>
        <taxon>Hydnum</taxon>
    </lineage>
</organism>
<dbReference type="InterPro" id="IPR005123">
    <property type="entry name" value="Oxoglu/Fe-dep_dioxygenase_dom"/>
</dbReference>
<dbReference type="InterPro" id="IPR044861">
    <property type="entry name" value="IPNS-like_FE2OG_OXY"/>
</dbReference>
<dbReference type="OrthoDB" id="288590at2759"/>
<evidence type="ECO:0000313" key="3">
    <source>
        <dbReference type="EMBL" id="KAF9519151.1"/>
    </source>
</evidence>
<keyword evidence="1" id="KW-0560">Oxidoreductase</keyword>
<dbReference type="Gene3D" id="2.60.120.330">
    <property type="entry name" value="B-lactam Antibiotic, Isopenicillin N Synthase, Chain"/>
    <property type="match status" value="1"/>
</dbReference>
<dbReference type="AlphaFoldDB" id="A0A9P6BAA3"/>
<dbReference type="Pfam" id="PF03171">
    <property type="entry name" value="2OG-FeII_Oxy"/>
    <property type="match status" value="1"/>
</dbReference>
<dbReference type="Proteomes" id="UP000886523">
    <property type="component" value="Unassembled WGS sequence"/>
</dbReference>
<comment type="caution">
    <text evidence="3">The sequence shown here is derived from an EMBL/GenBank/DDBJ whole genome shotgun (WGS) entry which is preliminary data.</text>
</comment>
<evidence type="ECO:0000259" key="2">
    <source>
        <dbReference type="PROSITE" id="PS51471"/>
    </source>
</evidence>
<dbReference type="GO" id="GO:0046872">
    <property type="term" value="F:metal ion binding"/>
    <property type="evidence" value="ECO:0007669"/>
    <property type="project" value="UniProtKB-KW"/>
</dbReference>
<dbReference type="EMBL" id="MU128919">
    <property type="protein sequence ID" value="KAF9519151.1"/>
    <property type="molecule type" value="Genomic_DNA"/>
</dbReference>
<dbReference type="PANTHER" id="PTHR47990">
    <property type="entry name" value="2-OXOGLUTARATE (2OG) AND FE(II)-DEPENDENT OXYGENASE SUPERFAMILY PROTEIN-RELATED"/>
    <property type="match status" value="1"/>
</dbReference>
<dbReference type="SUPFAM" id="SSF51197">
    <property type="entry name" value="Clavaminate synthase-like"/>
    <property type="match status" value="1"/>
</dbReference>
<evidence type="ECO:0000313" key="4">
    <source>
        <dbReference type="Proteomes" id="UP000886523"/>
    </source>
</evidence>
<proteinExistence type="inferred from homology"/>
<name>A0A9P6BAA3_9AGAM</name>
<dbReference type="PRINTS" id="PR00682">
    <property type="entry name" value="IPNSYNTHASE"/>
</dbReference>
<keyword evidence="1" id="KW-0479">Metal-binding</keyword>
<dbReference type="InterPro" id="IPR026992">
    <property type="entry name" value="DIOX_N"/>
</dbReference>
<dbReference type="InterPro" id="IPR027443">
    <property type="entry name" value="IPNS-like_sf"/>
</dbReference>
<dbReference type="PROSITE" id="PS51471">
    <property type="entry name" value="FE2OG_OXY"/>
    <property type="match status" value="1"/>
</dbReference>
<gene>
    <name evidence="3" type="ORF">BS47DRAFT_74909</name>
</gene>
<sequence length="363" mass="40789">MAATLISRLGLRYSALETRGTLDHGRKAMNGTRALATQNFHVPVVNFGKFWNGSPQDRLAVSNEVVRAFKEVGFLYIKNHNIDQNIIARTFYESDEFFKLPQEVKDRLAWEDPRANRGYVKQGRERVTQSNDPDEIAELRRTAPDIKESMEIGNDSDPVWRNHWPSPIEAPKFTPTMLEFYDICHELHMDVLRAIALGLGFEENYFDPLADGKYHTMRLLNYPPVARELLAAEGQARAGAHSDYGSLTFVFQDEVGGLEVQNPHTENYIPATPIPGTIVVNVGDLLARWSNDLFRSTLHRVVSPTGTDSTGALTPKRQSIAYFCNPNADTIVECLPGCEGDGPKYPAVRTEDYIVGRLDATYN</sequence>
<protein>
    <recommendedName>
        <fullName evidence="2">Fe2OG dioxygenase domain-containing protein</fullName>
    </recommendedName>
</protein>
<dbReference type="GO" id="GO:0016491">
    <property type="term" value="F:oxidoreductase activity"/>
    <property type="evidence" value="ECO:0007669"/>
    <property type="project" value="UniProtKB-KW"/>
</dbReference>
<accession>A0A9P6BAA3</accession>
<comment type="similarity">
    <text evidence="1">Belongs to the iron/ascorbate-dependent oxidoreductase family.</text>
</comment>
<feature type="domain" description="Fe2OG dioxygenase" evidence="2">
    <location>
        <begin position="213"/>
        <end position="326"/>
    </location>
</feature>